<accession>C9KQD1</accession>
<gene>
    <name evidence="2" type="ORF">MITSMUL_05446</name>
</gene>
<reference evidence="2" key="1">
    <citation type="submission" date="2009-09" db="EMBL/GenBank/DDBJ databases">
        <authorList>
            <person name="Weinstock G."/>
            <person name="Sodergren E."/>
            <person name="Clifton S."/>
            <person name="Fulton L."/>
            <person name="Fulton B."/>
            <person name="Courtney L."/>
            <person name="Fronick C."/>
            <person name="Harrison M."/>
            <person name="Strong C."/>
            <person name="Farmer C."/>
            <person name="Delahaunty K."/>
            <person name="Markovic C."/>
            <person name="Hall O."/>
            <person name="Minx P."/>
            <person name="Tomlinson C."/>
            <person name="Mitreva M."/>
            <person name="Nelson J."/>
            <person name="Hou S."/>
            <person name="Wollam A."/>
            <person name="Pepin K.H."/>
            <person name="Johnson M."/>
            <person name="Bhonagiri V."/>
            <person name="Nash W.E."/>
            <person name="Warren W."/>
            <person name="Chinwalla A."/>
            <person name="Mardis E.R."/>
            <person name="Wilson R.K."/>
        </authorList>
    </citation>
    <scope>NUCLEOTIDE SEQUENCE [LARGE SCALE GENOMIC DNA]</scope>
    <source>
        <strain evidence="2">DSM 20544</strain>
    </source>
</reference>
<dbReference type="Proteomes" id="UP000003671">
    <property type="component" value="Unassembled WGS sequence"/>
</dbReference>
<keyword evidence="1" id="KW-0812">Transmembrane</keyword>
<comment type="caution">
    <text evidence="2">The sequence shown here is derived from an EMBL/GenBank/DDBJ whole genome shotgun (WGS) entry which is preliminary data.</text>
</comment>
<feature type="transmembrane region" description="Helical" evidence="1">
    <location>
        <begin position="15"/>
        <end position="34"/>
    </location>
</feature>
<keyword evidence="3" id="KW-1185">Reference proteome</keyword>
<dbReference type="STRING" id="500635.MITSMUL_05446"/>
<evidence type="ECO:0000256" key="1">
    <source>
        <dbReference type="SAM" id="Phobius"/>
    </source>
</evidence>
<organism evidence="2 3">
    <name type="scientific">Mitsuokella multacida DSM 20544</name>
    <dbReference type="NCBI Taxonomy" id="500635"/>
    <lineage>
        <taxon>Bacteria</taxon>
        <taxon>Bacillati</taxon>
        <taxon>Bacillota</taxon>
        <taxon>Negativicutes</taxon>
        <taxon>Selenomonadales</taxon>
        <taxon>Selenomonadaceae</taxon>
        <taxon>Mitsuokella</taxon>
    </lineage>
</organism>
<keyword evidence="1" id="KW-1133">Transmembrane helix</keyword>
<dbReference type="EMBL" id="ABWK02000023">
    <property type="protein sequence ID" value="EEX67922.1"/>
    <property type="molecule type" value="Genomic_DNA"/>
</dbReference>
<protein>
    <submittedName>
        <fullName evidence="2">Uncharacterized protein</fullName>
    </submittedName>
</protein>
<evidence type="ECO:0000313" key="3">
    <source>
        <dbReference type="Proteomes" id="UP000003671"/>
    </source>
</evidence>
<evidence type="ECO:0000313" key="2">
    <source>
        <dbReference type="EMBL" id="EEX67922.1"/>
    </source>
</evidence>
<keyword evidence="1" id="KW-0472">Membrane</keyword>
<dbReference type="AlphaFoldDB" id="C9KQD1"/>
<sequence>MKGICSCSGERLSDVYHILILTSSQYLLSFRYIIHLFFRNIKY</sequence>
<name>C9KQD1_9FIRM</name>
<proteinExistence type="predicted"/>
<dbReference type="HOGENOM" id="CLU_3236106_0_0_9"/>